<organism evidence="1">
    <name type="scientific">marine sediment metagenome</name>
    <dbReference type="NCBI Taxonomy" id="412755"/>
    <lineage>
        <taxon>unclassified sequences</taxon>
        <taxon>metagenomes</taxon>
        <taxon>ecological metagenomes</taxon>
    </lineage>
</organism>
<reference evidence="1" key="1">
    <citation type="journal article" date="2014" name="Front. Microbiol.">
        <title>High frequency of phylogenetically diverse reductive dehalogenase-homologous genes in deep subseafloor sedimentary metagenomes.</title>
        <authorList>
            <person name="Kawai M."/>
            <person name="Futagami T."/>
            <person name="Toyoda A."/>
            <person name="Takaki Y."/>
            <person name="Nishi S."/>
            <person name="Hori S."/>
            <person name="Arai W."/>
            <person name="Tsubouchi T."/>
            <person name="Morono Y."/>
            <person name="Uchiyama I."/>
            <person name="Ito T."/>
            <person name="Fujiyama A."/>
            <person name="Inagaki F."/>
            <person name="Takami H."/>
        </authorList>
    </citation>
    <scope>NUCLEOTIDE SEQUENCE</scope>
    <source>
        <strain evidence="1">Expedition CK06-06</strain>
    </source>
</reference>
<protein>
    <submittedName>
        <fullName evidence="1">Uncharacterized protein</fullName>
    </submittedName>
</protein>
<gene>
    <name evidence="1" type="ORF">S06H3_25799</name>
</gene>
<accession>X1N1L5</accession>
<evidence type="ECO:0000313" key="1">
    <source>
        <dbReference type="EMBL" id="GAI24166.1"/>
    </source>
</evidence>
<proteinExistence type="predicted"/>
<name>X1N1L5_9ZZZZ</name>
<comment type="caution">
    <text evidence="1">The sequence shown here is derived from an EMBL/GenBank/DDBJ whole genome shotgun (WGS) entry which is preliminary data.</text>
</comment>
<sequence length="130" mass="15329">MSYKYKVDKLYKYKQVMCHLMNKPEIKLNIMKKIKLIIITSLICFTLNANPIIVPFPPIIHEIYFDSSENWTIEFNTSFYEYIDFDALTIETSSGTSAFKPEIKLNIMKKIKLIIINSNYSYIITIRIDV</sequence>
<dbReference type="AlphaFoldDB" id="X1N1L5"/>
<dbReference type="EMBL" id="BARV01014865">
    <property type="protein sequence ID" value="GAI24166.1"/>
    <property type="molecule type" value="Genomic_DNA"/>
</dbReference>